<evidence type="ECO:0000259" key="3">
    <source>
        <dbReference type="Pfam" id="PF17919"/>
    </source>
</evidence>
<feature type="compositionally biased region" description="Basic residues" evidence="2">
    <location>
        <begin position="1118"/>
        <end position="1135"/>
    </location>
</feature>
<feature type="coiled-coil region" evidence="1">
    <location>
        <begin position="1377"/>
        <end position="1426"/>
    </location>
</feature>
<dbReference type="Pfam" id="PF17919">
    <property type="entry name" value="RT_RNaseH_2"/>
    <property type="match status" value="1"/>
</dbReference>
<dbReference type="PANTHER" id="PTHR33064">
    <property type="entry name" value="POL PROTEIN"/>
    <property type="match status" value="1"/>
</dbReference>
<feature type="compositionally biased region" description="Polar residues" evidence="2">
    <location>
        <begin position="1158"/>
        <end position="1180"/>
    </location>
</feature>
<feature type="region of interest" description="Disordered" evidence="2">
    <location>
        <begin position="1106"/>
        <end position="1200"/>
    </location>
</feature>
<feature type="region of interest" description="Disordered" evidence="2">
    <location>
        <begin position="1244"/>
        <end position="1277"/>
    </location>
</feature>
<keyword evidence="5" id="KW-1185">Reference proteome</keyword>
<name>A0A8J2KAU6_9HEXA</name>
<keyword evidence="1" id="KW-0175">Coiled coil</keyword>
<reference evidence="4" key="1">
    <citation type="submission" date="2021-06" db="EMBL/GenBank/DDBJ databases">
        <authorList>
            <person name="Hodson N. C."/>
            <person name="Mongue J. A."/>
            <person name="Jaron S. K."/>
        </authorList>
    </citation>
    <scope>NUCLEOTIDE SEQUENCE</scope>
</reference>
<evidence type="ECO:0000256" key="2">
    <source>
        <dbReference type="SAM" id="MobiDB-lite"/>
    </source>
</evidence>
<feature type="region of interest" description="Disordered" evidence="2">
    <location>
        <begin position="131"/>
        <end position="152"/>
    </location>
</feature>
<feature type="region of interest" description="Disordered" evidence="2">
    <location>
        <begin position="1054"/>
        <end position="1073"/>
    </location>
</feature>
<organism evidence="4 5">
    <name type="scientific">Allacma fusca</name>
    <dbReference type="NCBI Taxonomy" id="39272"/>
    <lineage>
        <taxon>Eukaryota</taxon>
        <taxon>Metazoa</taxon>
        <taxon>Ecdysozoa</taxon>
        <taxon>Arthropoda</taxon>
        <taxon>Hexapoda</taxon>
        <taxon>Collembola</taxon>
        <taxon>Symphypleona</taxon>
        <taxon>Sminthuridae</taxon>
        <taxon>Allacma</taxon>
    </lineage>
</organism>
<evidence type="ECO:0000313" key="5">
    <source>
        <dbReference type="Proteomes" id="UP000708208"/>
    </source>
</evidence>
<dbReference type="OrthoDB" id="9950135at2759"/>
<gene>
    <name evidence="4" type="ORF">AFUS01_LOCUS24948</name>
</gene>
<comment type="caution">
    <text evidence="4">The sequence shown here is derived from an EMBL/GenBank/DDBJ whole genome shotgun (WGS) entry which is preliminary data.</text>
</comment>
<sequence>MIFDDHKAKHIILLMPVVLPYRNPKYGVKIGKYSKTRDIFVRIAEDPRITFIRDLAYQFLRTETCVHTDDTHFQLPEASTDNKIMPLENTFHFSNTMNRHYPEMAMYPVILDMMCQHLLKYENIHLSDNERVHPKTEQSEESSHEHKDDQVQINRSTMRALVQLLAERIHCSPISGEYERREYIPDGHKGSFHKITYDPPAKAAKFSRLYDYNSPLGRKQIAQDGDKKRTIVKDEAKKSPTNDRLNEYLVNMADIEDLYTHTVKIVDDGTKPPEIKLRKLVEIPVSMANIADNAKYYAYDSPLGPKTIKVSKDNKIEICDDQALKCDPNIELNKAILELDDIMKLNTHNIRFIPQETKGGFDPPLVMLEKHDPNDGEHYYNVVEITKPEIENINENTLENDTDSGFDEPDDVVPTFEIHNVGINVIPTVNEDNVTQDSVPQLPSLMKIDHITAIPIFINDMPLPAQLDSGALPNVMTKTLVDYITREHPQWIRYVKLNNPVNLRMADNSLVKAMTHCVEICVRLGTHMVCMPFYVLDTTGKSLLIGRLSMRHLGIVINHREGHEYAECHPKKAKSFKIPYLNKTEINDIYPVKKIAVLRKNKREAIRLISQNTFYMDEDWAHEQNQARELYLKNMRTDLNNLVIKGDITLQEANDAWDKLKTYSDIFSFNAGRYRGETVKFKFKDGKIPPLGLWRDDVKVSGSTFKETLDRLLYVFDKIRENGLKLNPNKTQFFRNYAEHLGFVLSKDEVAKQSEKVKKFMEFVNKHQKNGKFHITTVKQLLQLVGLTGLYRNFIPNYMQILAPIYATTQGKNAKDGKIEWGELQEKAFEELKAEYCKDFKIQPPPPTGELCLDTHVTDDAMNAVLFYITIDPVTEQEIKHVCLYVSIAFEEHQKHFTPFDKDMMALVQVLKRLQMWVHGRIINVKSHLLATINRYREMMQTHRKAAYWITMLNCFDLRFKLNTSNRMLYVLQAPELEIKNFQTLITTFDINFLDENVPMLITKLSDIARYQQKDDTCAKLIKKLRKYHSPDKKAEIEAKKKLLKRFTLREMKTTEEISSSPDTRSESDTTQKKVKMKVIDVAREQRLNLRNLKKFDTQLYESIMSSTTHSSEEKTQKQKARIKRKKKYKKRKKAELKPTPTLTPKKKKPSVADRIKNTAQATSLITNTNNPPPSTSRAQPTGAGYPTPTPKQDKSRISARLAARQAKTGWKPQFTNFNTQSIHFDDPIDQGYESIFDTEITKKPKLDTGASKQTPKPNQKEIPTVEKKPTKDNTNTDSMVEELKNLNLFHVKQYDASSDTDNESAKTSRKKKKVKFKSDTEPEQKDLIELLQKLKVDPTEIDDALSEPTRIRKRKQFLNQYAELAKKVKPRYNACIRDIEKRNLELRKKQKDKNSESYLRLKADMAQRKKEKEKFDEKCKEMEKEMKNKPYLFRGLH</sequence>
<feature type="domain" description="Reverse transcriptase/retrotransposon-derived protein RNase H-like" evidence="3">
    <location>
        <begin position="821"/>
        <end position="924"/>
    </location>
</feature>
<protein>
    <recommendedName>
        <fullName evidence="3">Reverse transcriptase/retrotransposon-derived protein RNase H-like domain-containing protein</fullName>
    </recommendedName>
</protein>
<proteinExistence type="predicted"/>
<feature type="compositionally biased region" description="Basic and acidic residues" evidence="2">
    <location>
        <begin position="1064"/>
        <end position="1073"/>
    </location>
</feature>
<dbReference type="EMBL" id="CAJVCH010316781">
    <property type="protein sequence ID" value="CAG7786376.1"/>
    <property type="molecule type" value="Genomic_DNA"/>
</dbReference>
<evidence type="ECO:0000313" key="4">
    <source>
        <dbReference type="EMBL" id="CAG7786376.1"/>
    </source>
</evidence>
<feature type="region of interest" description="Disordered" evidence="2">
    <location>
        <begin position="1295"/>
        <end position="1323"/>
    </location>
</feature>
<accession>A0A8J2KAU6</accession>
<dbReference type="CDD" id="cd00303">
    <property type="entry name" value="retropepsin_like"/>
    <property type="match status" value="1"/>
</dbReference>
<dbReference type="PANTHER" id="PTHR33064:SF37">
    <property type="entry name" value="RIBONUCLEASE H"/>
    <property type="match status" value="1"/>
</dbReference>
<dbReference type="InterPro" id="IPR051320">
    <property type="entry name" value="Viral_Replic_Matur_Polypro"/>
</dbReference>
<dbReference type="InterPro" id="IPR041577">
    <property type="entry name" value="RT_RNaseH_2"/>
</dbReference>
<feature type="compositionally biased region" description="Basic and acidic residues" evidence="2">
    <location>
        <begin position="131"/>
        <end position="150"/>
    </location>
</feature>
<evidence type="ECO:0000256" key="1">
    <source>
        <dbReference type="SAM" id="Coils"/>
    </source>
</evidence>
<dbReference type="Proteomes" id="UP000708208">
    <property type="component" value="Unassembled WGS sequence"/>
</dbReference>